<keyword evidence="2" id="KW-0444">Lipid biosynthesis</keyword>
<dbReference type="InterPro" id="IPR045746">
    <property type="entry name" value="ACT14924-like_Acyltransf_dom"/>
</dbReference>
<evidence type="ECO:0000256" key="7">
    <source>
        <dbReference type="ARBA" id="ARBA00039058"/>
    </source>
</evidence>
<evidence type="ECO:0000256" key="4">
    <source>
        <dbReference type="ARBA" id="ARBA00023098"/>
    </source>
</evidence>
<organism evidence="12 13">
    <name type="scientific">Thiomicrorhabdus immobilis</name>
    <dbReference type="NCBI Taxonomy" id="2791037"/>
    <lineage>
        <taxon>Bacteria</taxon>
        <taxon>Pseudomonadati</taxon>
        <taxon>Pseudomonadota</taxon>
        <taxon>Gammaproteobacteria</taxon>
        <taxon>Thiotrichales</taxon>
        <taxon>Piscirickettsiaceae</taxon>
        <taxon>Thiomicrorhabdus</taxon>
    </lineage>
</organism>
<evidence type="ECO:0000256" key="3">
    <source>
        <dbReference type="ARBA" id="ARBA00022679"/>
    </source>
</evidence>
<dbReference type="SUPFAM" id="SSF69593">
    <property type="entry name" value="Glycerol-3-phosphate (1)-acyltransferase"/>
    <property type="match status" value="1"/>
</dbReference>
<dbReference type="CDD" id="cd07986">
    <property type="entry name" value="LPLAT_ACT14924-like"/>
    <property type="match status" value="1"/>
</dbReference>
<accession>A0ABM7MFP3</accession>
<dbReference type="SUPFAM" id="SSF55729">
    <property type="entry name" value="Acyl-CoA N-acyltransferases (Nat)"/>
    <property type="match status" value="1"/>
</dbReference>
<dbReference type="Gene3D" id="3.40.630.30">
    <property type="match status" value="1"/>
</dbReference>
<reference evidence="12" key="1">
    <citation type="journal article" date="2022" name="Arch. Microbiol.">
        <title>Thiomicrorhabdus immobilis sp. nov., a mesophilic sulfur-oxidizing bacterium isolated from sediment of a brackish lake in northern Japan.</title>
        <authorList>
            <person name="Kojima H."/>
            <person name="Mochizuki J."/>
            <person name="Kanda M."/>
            <person name="Watanabe T."/>
            <person name="Fukui M."/>
        </authorList>
    </citation>
    <scope>NUCLEOTIDE SEQUENCE</scope>
    <source>
        <strain evidence="12">Am19</strain>
    </source>
</reference>
<protein>
    <recommendedName>
        <fullName evidence="8">L-ornithine N(alpha)-acyltransferase</fullName>
        <ecNumber evidence="7">2.3.2.30</ecNumber>
    </recommendedName>
</protein>
<keyword evidence="5 12" id="KW-0012">Acyltransferase</keyword>
<evidence type="ECO:0000256" key="9">
    <source>
        <dbReference type="ARBA" id="ARBA00045724"/>
    </source>
</evidence>
<dbReference type="InterPro" id="IPR016181">
    <property type="entry name" value="Acyl_CoA_acyltransferase"/>
</dbReference>
<dbReference type="PANTHER" id="PTHR37323">
    <property type="entry name" value="GCN5-RELATED N-ACETYLTRANSFERASE"/>
    <property type="match status" value="1"/>
</dbReference>
<dbReference type="InterPro" id="IPR002123">
    <property type="entry name" value="Plipid/glycerol_acylTrfase"/>
</dbReference>
<dbReference type="Pfam" id="PF13444">
    <property type="entry name" value="Acetyltransf_5"/>
    <property type="match status" value="1"/>
</dbReference>
<dbReference type="PANTHER" id="PTHR37323:SF1">
    <property type="entry name" value="L-ORNITHINE N(ALPHA)-ACYLTRANSFERASE"/>
    <property type="match status" value="1"/>
</dbReference>
<comment type="function">
    <text evidence="9">Catalyzes the first step in the biosynthesis of ornithine lipids, which are phosphorus-free membrane lipids. Catalyzes the 3-hydroxyacyl-acyl carrier protein-dependent acylation of ornithine to form lyso-ornithine lipid (LOL).</text>
</comment>
<evidence type="ECO:0000313" key="13">
    <source>
        <dbReference type="Proteomes" id="UP001054820"/>
    </source>
</evidence>
<keyword evidence="3" id="KW-0808">Transferase</keyword>
<keyword evidence="4" id="KW-0443">Lipid metabolism</keyword>
<name>A0ABM7MFP3_9GAMM</name>
<comment type="catalytic activity">
    <reaction evidence="10">
        <text>a (3R)-hydroxyacyl-[ACP] + L-ornithine = a lyso-ornithine lipid + holo-[ACP] + H(+)</text>
        <dbReference type="Rhea" id="RHEA:20633"/>
        <dbReference type="Rhea" id="RHEA-COMP:9685"/>
        <dbReference type="Rhea" id="RHEA-COMP:9945"/>
        <dbReference type="ChEBI" id="CHEBI:15378"/>
        <dbReference type="ChEBI" id="CHEBI:46911"/>
        <dbReference type="ChEBI" id="CHEBI:64479"/>
        <dbReference type="ChEBI" id="CHEBI:78827"/>
        <dbReference type="ChEBI" id="CHEBI:138482"/>
        <dbReference type="EC" id="2.3.2.30"/>
    </reaction>
    <physiologicalReaction direction="left-to-right" evidence="10">
        <dbReference type="Rhea" id="RHEA:20634"/>
    </physiologicalReaction>
</comment>
<evidence type="ECO:0000256" key="6">
    <source>
        <dbReference type="ARBA" id="ARBA00038095"/>
    </source>
</evidence>
<dbReference type="EMBL" id="AP024202">
    <property type="protein sequence ID" value="BCN94333.1"/>
    <property type="molecule type" value="Genomic_DNA"/>
</dbReference>
<evidence type="ECO:0000259" key="11">
    <source>
        <dbReference type="SMART" id="SM00563"/>
    </source>
</evidence>
<evidence type="ECO:0000256" key="1">
    <source>
        <dbReference type="ARBA" id="ARBA00005189"/>
    </source>
</evidence>
<evidence type="ECO:0000313" key="12">
    <source>
        <dbReference type="EMBL" id="BCN94333.1"/>
    </source>
</evidence>
<evidence type="ECO:0000256" key="2">
    <source>
        <dbReference type="ARBA" id="ARBA00022516"/>
    </source>
</evidence>
<proteinExistence type="inferred from homology"/>
<sequence length="577" mass="65960">MLDIEATLDKKFPQLNQSTKGRLAKKIIKRFSHEDEINQFIRKHPHLEGSAFIHKAFEHFNFSYRICSTSRKNIPSQGRVIIVANHPIGTLDGMALVDMVRSIRKDVKVVANELLYQVKPLRSCFFPINNMSPNASHKTQFKAMTEALNADQAVIIFPAGEVSRLGRKGIKDSEWKTGFLKLAKKTNSPILPLHIEARNSAFFYGLSMLYKPLSTMLLVNEMFNKNNHTIGLKTGKLIPIQAIENSELPLNQLAQKIKQCVYKLKSKKEYQPAFTTVDTISHPACRQSIRNELKTQQHLLTTPTGLDLYIVDYKADSALMHELGRVRELTFRAVGEGTGTCWDLDQYDQHYRHLILWDDAHLEIAGGYRLGECQKLIEKHGQDSLYMNHMFTLQPSIKPYLEHTLELGRCFVQPKYWGSRALDYLWFGMGSYLSQNPQIKYLMGSISLSNSYSEYARELIVSYYNTQFPMEGELANAKCPFVVSEEIQQIANSEFTGSYAESFARLNDLLEARGEKLPMLFKQYVELSDDKGTRFIDFNVAPDFCNAIGALVVFELDKIKESKKKRYLNGFSKENVA</sequence>
<dbReference type="Pfam" id="PF19576">
    <property type="entry name" value="Acyltransf_2"/>
    <property type="match status" value="1"/>
</dbReference>
<evidence type="ECO:0000256" key="8">
    <source>
        <dbReference type="ARBA" id="ARBA00039866"/>
    </source>
</evidence>
<comment type="pathway">
    <text evidence="1">Lipid metabolism.</text>
</comment>
<evidence type="ECO:0000256" key="10">
    <source>
        <dbReference type="ARBA" id="ARBA00047785"/>
    </source>
</evidence>
<dbReference type="SMART" id="SM00563">
    <property type="entry name" value="PlsC"/>
    <property type="match status" value="1"/>
</dbReference>
<comment type="similarity">
    <text evidence="6">Belongs to the acetyltransferase family. OlsB subfamily.</text>
</comment>
<gene>
    <name evidence="12" type="ORF">THMIRHAM_21180</name>
</gene>
<dbReference type="Proteomes" id="UP001054820">
    <property type="component" value="Chromosome"/>
</dbReference>
<feature type="domain" description="Phospholipid/glycerol acyltransferase" evidence="11">
    <location>
        <begin position="80"/>
        <end position="198"/>
    </location>
</feature>
<evidence type="ECO:0000256" key="5">
    <source>
        <dbReference type="ARBA" id="ARBA00023315"/>
    </source>
</evidence>
<dbReference type="RefSeq" id="WP_237261798.1">
    <property type="nucleotide sequence ID" value="NZ_AP024202.1"/>
</dbReference>
<dbReference type="InterPro" id="IPR052351">
    <property type="entry name" value="Ornithine_N-alpha-AT"/>
</dbReference>
<dbReference type="EC" id="2.3.2.30" evidence="7"/>
<keyword evidence="13" id="KW-1185">Reference proteome</keyword>
<dbReference type="GO" id="GO:0016746">
    <property type="term" value="F:acyltransferase activity"/>
    <property type="evidence" value="ECO:0007669"/>
    <property type="project" value="UniProtKB-KW"/>
</dbReference>